<dbReference type="Proteomes" id="UP001165962">
    <property type="component" value="Unassembled WGS sequence"/>
</dbReference>
<dbReference type="SUPFAM" id="SSF51658">
    <property type="entry name" value="Xylose isomerase-like"/>
    <property type="match status" value="1"/>
</dbReference>
<evidence type="ECO:0000313" key="2">
    <source>
        <dbReference type="EMBL" id="NHN34240.1"/>
    </source>
</evidence>
<dbReference type="Pfam" id="PF01261">
    <property type="entry name" value="AP_endonuc_2"/>
    <property type="match status" value="1"/>
</dbReference>
<reference evidence="2" key="1">
    <citation type="submission" date="2020-03" db="EMBL/GenBank/DDBJ databases">
        <title>Draft sequencing of Paenibacilllus sp. S3N08.</title>
        <authorList>
            <person name="Kim D.-U."/>
        </authorList>
    </citation>
    <scope>NUCLEOTIDE SEQUENCE</scope>
    <source>
        <strain evidence="2">S3N08</strain>
    </source>
</reference>
<protein>
    <submittedName>
        <fullName evidence="2">Sugar phosphate isomerase/epimerase</fullName>
    </submittedName>
</protein>
<dbReference type="InterPro" id="IPR036237">
    <property type="entry name" value="Xyl_isomerase-like_sf"/>
</dbReference>
<dbReference type="PANTHER" id="PTHR12110">
    <property type="entry name" value="HYDROXYPYRUVATE ISOMERASE"/>
    <property type="match status" value="1"/>
</dbReference>
<sequence length="276" mass="30382">MEVTLTGFADEISPDLEVQLDVLASEGIQYLDLRGAWGKNVAAMTDEDTAAIKALLDSRAVKVSSIGSPIGKIKVTDDFVPHFILMERMIHLAKYFETPYIRIFSFIIPEGEEPSRYRDEVILRMKQLCVLAEQEGVVLLLENEKHVYGDIAERCLDILQACDSKSLVAAFDPANFIQCGVASIMDAFKLLQPYTSYMHVKDALKESGSVVPSGEGDGEWTQLVAALSAQGYKGFMSLEPHLKAVGAFEGQTNPELFVVASQALKKLLLEAGCTWK</sequence>
<keyword evidence="2" id="KW-0413">Isomerase</keyword>
<name>A0ABX0JFS4_9BACL</name>
<dbReference type="InterPro" id="IPR013022">
    <property type="entry name" value="Xyl_isomerase-like_TIM-brl"/>
</dbReference>
<feature type="domain" description="Xylose isomerase-like TIM barrel" evidence="1">
    <location>
        <begin position="21"/>
        <end position="241"/>
    </location>
</feature>
<dbReference type="RefSeq" id="WP_166154987.1">
    <property type="nucleotide sequence ID" value="NZ_JAAOIW010000017.1"/>
</dbReference>
<evidence type="ECO:0000259" key="1">
    <source>
        <dbReference type="Pfam" id="PF01261"/>
    </source>
</evidence>
<dbReference type="GO" id="GO:0016853">
    <property type="term" value="F:isomerase activity"/>
    <property type="evidence" value="ECO:0007669"/>
    <property type="project" value="UniProtKB-KW"/>
</dbReference>
<organism evidence="2 3">
    <name type="scientific">Paenibacillus agricola</name>
    <dbReference type="NCBI Taxonomy" id="2716264"/>
    <lineage>
        <taxon>Bacteria</taxon>
        <taxon>Bacillati</taxon>
        <taxon>Bacillota</taxon>
        <taxon>Bacilli</taxon>
        <taxon>Bacillales</taxon>
        <taxon>Paenibacillaceae</taxon>
        <taxon>Paenibacillus</taxon>
    </lineage>
</organism>
<dbReference type="PANTHER" id="PTHR12110:SF53">
    <property type="entry name" value="BLR5974 PROTEIN"/>
    <property type="match status" value="1"/>
</dbReference>
<evidence type="ECO:0000313" key="3">
    <source>
        <dbReference type="Proteomes" id="UP001165962"/>
    </source>
</evidence>
<keyword evidence="3" id="KW-1185">Reference proteome</keyword>
<proteinExistence type="predicted"/>
<dbReference type="InterPro" id="IPR050312">
    <property type="entry name" value="IolE/XylAMocC-like"/>
</dbReference>
<dbReference type="Gene3D" id="3.20.20.150">
    <property type="entry name" value="Divalent-metal-dependent TIM barrel enzymes"/>
    <property type="match status" value="1"/>
</dbReference>
<gene>
    <name evidence="2" type="ORF">G9U52_31030</name>
</gene>
<accession>A0ABX0JFS4</accession>
<dbReference type="EMBL" id="JAAOIW010000017">
    <property type="protein sequence ID" value="NHN34240.1"/>
    <property type="molecule type" value="Genomic_DNA"/>
</dbReference>
<comment type="caution">
    <text evidence="2">The sequence shown here is derived from an EMBL/GenBank/DDBJ whole genome shotgun (WGS) entry which is preliminary data.</text>
</comment>